<accession>A0A8J8NXG3</accession>
<sequence length="845" mass="99703">MNAHPSQKSDLSHISPLLKQGDTSHTTACSNSLLHKPLLYGSQSMNPTAFNIYGKQSSGSKHLSMSSLTFSQSNLMHRSVIMDGHVSMFDIDQGKLKHLQDSLFSLLMRIQGDEIVNTLKDSSVSQEFVQDRIRELLEEAIMQDQALAATCSNTSMQQRLKQADGEILHMQQRVNQLREREQTILNEFKEKCDELDYCKQQFLSSQNQVDSLEHQLKEHEGYMRQQDDDLRGFKMEVDQLRLELSKSQTAHKQAVLSSDKSLAHSDHLKSQLFETQLLLQKMAAELQTQRDLTVQTEREKEGLIDKFNSYGEQIQHSQLEMVEQVKKQFEGKLKSYAEREQQREAMEQRMRDDIEEERKALSDIKRQYEQTVMQMREDMKRIKEEWEKKLVEEQLECQRQLVEMQAKHSLNIQSLQGEYQSLLEQKLVTIQRESKMETEKAKMELDEIKNTFTSKLAQDYIKIDKHEQLINEELSRANEKLQEVVKKLKDRFETELVNKLEDQATKHSEALRRLKEHEDANQLSILRETETKLNKQHEWQLREIREEQAHEIRQLLKRAEIEREDLETRFNRLHRDYGQVVEGIEERDATINEMGMQIDNERARLEQLMSERAQEEYNHREQLNRLRELANEQIYQIKQDLAETRELVDQFANQEVPQTVDAICYEISQLVQSKMSQESMIEDSMVRINEENQSLEEQVRRLKQQRKQDQEQHKKEINKLLETVQNEVQRKYNGELVQLLTQVKDLQTRFTGEMLTKEKEIKQLHLQHQLEKSQIEDIAHRQRRMFIKEKEDLLKRDKSTHKSSERHQAEGLLNYIKQQAATVSPSRSSNASVNNSLLFPVKLNK</sequence>
<evidence type="ECO:0000313" key="3">
    <source>
        <dbReference type="Proteomes" id="UP000785679"/>
    </source>
</evidence>
<dbReference type="EMBL" id="RRYP01003903">
    <property type="protein sequence ID" value="TNV83363.1"/>
    <property type="molecule type" value="Genomic_DNA"/>
</dbReference>
<gene>
    <name evidence="2" type="ORF">FGO68_gene3202</name>
</gene>
<protein>
    <submittedName>
        <fullName evidence="2">Uncharacterized protein</fullName>
    </submittedName>
</protein>
<feature type="coiled-coil region" evidence="1">
    <location>
        <begin position="319"/>
        <end position="403"/>
    </location>
</feature>
<feature type="coiled-coil region" evidence="1">
    <location>
        <begin position="678"/>
        <end position="730"/>
    </location>
</feature>
<dbReference type="AlphaFoldDB" id="A0A8J8NXG3"/>
<proteinExistence type="predicted"/>
<dbReference type="OrthoDB" id="303936at2759"/>
<evidence type="ECO:0000256" key="1">
    <source>
        <dbReference type="SAM" id="Coils"/>
    </source>
</evidence>
<organism evidence="2 3">
    <name type="scientific">Halteria grandinella</name>
    <dbReference type="NCBI Taxonomy" id="5974"/>
    <lineage>
        <taxon>Eukaryota</taxon>
        <taxon>Sar</taxon>
        <taxon>Alveolata</taxon>
        <taxon>Ciliophora</taxon>
        <taxon>Intramacronucleata</taxon>
        <taxon>Spirotrichea</taxon>
        <taxon>Stichotrichia</taxon>
        <taxon>Sporadotrichida</taxon>
        <taxon>Halteriidae</taxon>
        <taxon>Halteria</taxon>
    </lineage>
</organism>
<feature type="coiled-coil region" evidence="1">
    <location>
        <begin position="463"/>
        <end position="640"/>
    </location>
</feature>
<reference evidence="2" key="1">
    <citation type="submission" date="2019-06" db="EMBL/GenBank/DDBJ databases">
        <authorList>
            <person name="Zheng W."/>
        </authorList>
    </citation>
    <scope>NUCLEOTIDE SEQUENCE</scope>
    <source>
        <strain evidence="2">QDHG01</strain>
    </source>
</reference>
<evidence type="ECO:0000313" key="2">
    <source>
        <dbReference type="EMBL" id="TNV83363.1"/>
    </source>
</evidence>
<comment type="caution">
    <text evidence="2">The sequence shown here is derived from an EMBL/GenBank/DDBJ whole genome shotgun (WGS) entry which is preliminary data.</text>
</comment>
<name>A0A8J8NXG3_HALGN</name>
<keyword evidence="1" id="KW-0175">Coiled coil</keyword>
<dbReference type="Proteomes" id="UP000785679">
    <property type="component" value="Unassembled WGS sequence"/>
</dbReference>
<keyword evidence="3" id="KW-1185">Reference proteome</keyword>